<dbReference type="PANTHER" id="PTHR11702:SF31">
    <property type="entry name" value="MITOCHONDRIAL RIBOSOME-ASSOCIATED GTPASE 2"/>
    <property type="match status" value="1"/>
</dbReference>
<dbReference type="GO" id="GO:0005525">
    <property type="term" value="F:GTP binding"/>
    <property type="evidence" value="ECO:0007669"/>
    <property type="project" value="InterPro"/>
</dbReference>
<feature type="region of interest" description="Disordered" evidence="1">
    <location>
        <begin position="1"/>
        <end position="24"/>
    </location>
</feature>
<proteinExistence type="predicted"/>
<evidence type="ECO:0000256" key="1">
    <source>
        <dbReference type="SAM" id="MobiDB-lite"/>
    </source>
</evidence>
<dbReference type="GO" id="GO:0042254">
    <property type="term" value="P:ribosome biogenesis"/>
    <property type="evidence" value="ECO:0007669"/>
    <property type="project" value="UniProtKB-UniRule"/>
</dbReference>
<reference evidence="3 4" key="1">
    <citation type="submission" date="2018-06" db="EMBL/GenBank/DDBJ databases">
        <authorList>
            <consortium name="Pathogen Informatics"/>
            <person name="Doyle S."/>
        </authorList>
    </citation>
    <scope>NUCLEOTIDE SEQUENCE [LARGE SCALE GENOMIC DNA]</scope>
    <source>
        <strain evidence="3 4">NCTC13645</strain>
    </source>
</reference>
<evidence type="ECO:0000313" key="4">
    <source>
        <dbReference type="Proteomes" id="UP000254621"/>
    </source>
</evidence>
<dbReference type="SUPFAM" id="SSF82051">
    <property type="entry name" value="Obg GTP-binding protein N-terminal domain"/>
    <property type="match status" value="1"/>
</dbReference>
<gene>
    <name evidence="3" type="primary">obg_1</name>
    <name evidence="3" type="ORF">NCTC13645_02515</name>
</gene>
<evidence type="ECO:0000313" key="3">
    <source>
        <dbReference type="EMBL" id="SUP61360.1"/>
    </source>
</evidence>
<dbReference type="GO" id="GO:0003924">
    <property type="term" value="F:GTPase activity"/>
    <property type="evidence" value="ECO:0007669"/>
    <property type="project" value="InterPro"/>
</dbReference>
<dbReference type="AlphaFoldDB" id="A0A380P822"/>
<name>A0A380P822_WEIVI</name>
<feature type="domain" description="Obg" evidence="2">
    <location>
        <begin position="1"/>
        <end position="87"/>
    </location>
</feature>
<dbReference type="InterPro" id="IPR045086">
    <property type="entry name" value="OBG_GTPase"/>
</dbReference>
<dbReference type="EMBL" id="UHIV01000007">
    <property type="protein sequence ID" value="SUP61360.1"/>
    <property type="molecule type" value="Genomic_DNA"/>
</dbReference>
<organism evidence="3 4">
    <name type="scientific">Weissella viridescens</name>
    <name type="common">Lactobacillus viridescens</name>
    <dbReference type="NCBI Taxonomy" id="1629"/>
    <lineage>
        <taxon>Bacteria</taxon>
        <taxon>Bacillati</taxon>
        <taxon>Bacillota</taxon>
        <taxon>Bacilli</taxon>
        <taxon>Lactobacillales</taxon>
        <taxon>Lactobacillaceae</taxon>
        <taxon>Weissella</taxon>
    </lineage>
</organism>
<dbReference type="Pfam" id="PF01018">
    <property type="entry name" value="GTP1_OBG"/>
    <property type="match status" value="1"/>
</dbReference>
<dbReference type="InterPro" id="IPR006169">
    <property type="entry name" value="GTP1_OBG_dom"/>
</dbReference>
<dbReference type="PANTHER" id="PTHR11702">
    <property type="entry name" value="DEVELOPMENTALLY REGULATED GTP-BINDING PROTEIN-RELATED"/>
    <property type="match status" value="1"/>
</dbReference>
<evidence type="ECO:0000259" key="2">
    <source>
        <dbReference type="PROSITE" id="PS51883"/>
    </source>
</evidence>
<dbReference type="Gene3D" id="2.70.210.12">
    <property type="entry name" value="GTP1/OBG domain"/>
    <property type="match status" value="1"/>
</dbReference>
<sequence length="87" mass="9474">MDFRYKTHFKATPGQNGATKGMTGRSAEDLVIKVPEGTTVTNTETGQIVADLTEPGQELVVAEGGRGGRGNIHLRLQKSCTRNCRKW</sequence>
<dbReference type="Proteomes" id="UP000254621">
    <property type="component" value="Unassembled WGS sequence"/>
</dbReference>
<accession>A0A380P822</accession>
<dbReference type="InterPro" id="IPR036726">
    <property type="entry name" value="GTP1_OBG_dom_sf"/>
</dbReference>
<protein>
    <submittedName>
        <fullName evidence="3">Spo0B-associated GTP-binding protein</fullName>
    </submittedName>
</protein>
<dbReference type="PROSITE" id="PS51883">
    <property type="entry name" value="OBG"/>
    <property type="match status" value="1"/>
</dbReference>